<organism evidence="1 2">
    <name type="scientific">Megamonas rupellensis</name>
    <dbReference type="NCBI Taxonomy" id="491921"/>
    <lineage>
        <taxon>Bacteria</taxon>
        <taxon>Bacillati</taxon>
        <taxon>Bacillota</taxon>
        <taxon>Negativicutes</taxon>
        <taxon>Selenomonadales</taxon>
        <taxon>Selenomonadaceae</taxon>
        <taxon>Megamonas</taxon>
    </lineage>
</organism>
<name>A0A411ZKW4_9FIRM</name>
<reference evidence="1 2" key="1">
    <citation type="submission" date="2018-08" db="EMBL/GenBank/DDBJ databases">
        <title>A genome reference for cultivated species of the human gut microbiota.</title>
        <authorList>
            <person name="Zou Y."/>
            <person name="Xue W."/>
            <person name="Luo G."/>
        </authorList>
    </citation>
    <scope>NUCLEOTIDE SEQUENCE [LARGE SCALE GENOMIC DNA]</scope>
    <source>
        <strain evidence="1 2">AF29-2</strain>
    </source>
</reference>
<evidence type="ECO:0000313" key="1">
    <source>
        <dbReference type="EMBL" id="RGQ03470.1"/>
    </source>
</evidence>
<dbReference type="AlphaFoldDB" id="A0A411ZKW4"/>
<dbReference type="Proteomes" id="UP000284662">
    <property type="component" value="Unassembled WGS sequence"/>
</dbReference>
<gene>
    <name evidence="1" type="ORF">DWZ11_09590</name>
</gene>
<comment type="caution">
    <text evidence="1">The sequence shown here is derived from an EMBL/GenBank/DDBJ whole genome shotgun (WGS) entry which is preliminary data.</text>
</comment>
<sequence>MKEIRLLAKSKNILIPKRIRKKSDIILLIQEQEGNTPCYASGECSNSICLWYKDCQKAIR</sequence>
<dbReference type="EMBL" id="QRST01000022">
    <property type="protein sequence ID" value="RGQ03470.1"/>
    <property type="molecule type" value="Genomic_DNA"/>
</dbReference>
<evidence type="ECO:0000313" key="2">
    <source>
        <dbReference type="Proteomes" id="UP000284662"/>
    </source>
</evidence>
<proteinExistence type="predicted"/>
<protein>
    <submittedName>
        <fullName evidence="1">SAP domain-containing protein</fullName>
    </submittedName>
</protein>
<accession>A0A411ZKW4</accession>